<evidence type="ECO:0000313" key="1">
    <source>
        <dbReference type="EMBL" id="KAH9718112.1"/>
    </source>
</evidence>
<comment type="caution">
    <text evidence="1">The sequence shown here is derived from an EMBL/GenBank/DDBJ whole genome shotgun (WGS) entry which is preliminary data.</text>
</comment>
<proteinExistence type="predicted"/>
<reference evidence="2" key="1">
    <citation type="journal article" date="2023" name="Hortic. Res.">
        <title>A chromosome-level phased genome enabling allele-level studies in sweet orange: a case study on citrus Huanglongbing tolerance.</title>
        <authorList>
            <person name="Wu B."/>
            <person name="Yu Q."/>
            <person name="Deng Z."/>
            <person name="Duan Y."/>
            <person name="Luo F."/>
            <person name="Gmitter F. Jr."/>
        </authorList>
    </citation>
    <scope>NUCLEOTIDE SEQUENCE [LARGE SCALE GENOMIC DNA]</scope>
    <source>
        <strain evidence="2">cv. Valencia</strain>
    </source>
</reference>
<keyword evidence="2" id="KW-1185">Reference proteome</keyword>
<dbReference type="Proteomes" id="UP000829398">
    <property type="component" value="Chromosome 7"/>
</dbReference>
<name>A0ACB8JLG9_CITSI</name>
<dbReference type="EMBL" id="CM039176">
    <property type="protein sequence ID" value="KAH9718112.1"/>
    <property type="molecule type" value="Genomic_DNA"/>
</dbReference>
<sequence length="791" mass="88684">MKQIADKLVCAGNLVYDKDLLQQILNGLGPGYLDLATFITASKLDFDDAYALLLTHETRLEQSLNEKQMFNANLANVSHNNNSYGMMNAYYAQARGNARRGGYNGGFHGGNQFGRNNFLAGRGQFINSHPRGFPSGSGNFGNNLGRGQMVGNNNKQAQFMRGQYSANSGLSNSDGNDEQDSWPAAAAYSGIPPMYNPPCSSYISDSMSLPVNGTGAAYFANFEGPSDEGWYLDSGTTHHLTNNMANMHVSNELRGNDKLIIGDGKGMSITHVGNTTLTIQSSKIQSANTCIALKDILLVLSITKNLISVSKLTTDNDLSVEFLRSVCFVKDILKGNILLQGIAEKALELVHTDLWGPSPTCSRDGYRGKAGIFKPKVYTAVLLHKEPDTVQEALNDERWFQAMKAEYDALISNGTWTLVPRTENHKLVGNKWMFRVKSNTDGSIAKYKARLVAKEFQQIEGVNYFETFSPVVKAATVRVVLSLAVMNQWQIRQVDVNNAFLNGDLTEEVYMSQPEWFIDSKRPEFVCKLHKALYDLKQAPRAWFDKLKNSLMQWGFENSRSDSSLFLKRNKRSIILILIYVDDILITGSNCDELENFIKLFSFAFALNDLEKLSYFLGIEVLYDLDSVYLSQNKYSIDLLAKVDMLECKGTDTPMSNSKDYRLQKNVEGEMCYYIEDPFHYRSIVGVFHSRTKHIEIDLHFIRDKVLAGDLKILYVPSAEQIADIMTKPLNSPQFIYLRTKLNVHLCPLSLRGAVKKAHCAELKREKKPAVKIHQQCHVNNAESADSVKQQ</sequence>
<protein>
    <submittedName>
        <fullName evidence="1">Uncharacterized protein</fullName>
    </submittedName>
</protein>
<evidence type="ECO:0000313" key="2">
    <source>
        <dbReference type="Proteomes" id="UP000829398"/>
    </source>
</evidence>
<organism evidence="1 2">
    <name type="scientific">Citrus sinensis</name>
    <name type="common">Sweet orange</name>
    <name type="synonym">Citrus aurantium var. sinensis</name>
    <dbReference type="NCBI Taxonomy" id="2711"/>
    <lineage>
        <taxon>Eukaryota</taxon>
        <taxon>Viridiplantae</taxon>
        <taxon>Streptophyta</taxon>
        <taxon>Embryophyta</taxon>
        <taxon>Tracheophyta</taxon>
        <taxon>Spermatophyta</taxon>
        <taxon>Magnoliopsida</taxon>
        <taxon>eudicotyledons</taxon>
        <taxon>Gunneridae</taxon>
        <taxon>Pentapetalae</taxon>
        <taxon>rosids</taxon>
        <taxon>malvids</taxon>
        <taxon>Sapindales</taxon>
        <taxon>Rutaceae</taxon>
        <taxon>Aurantioideae</taxon>
        <taxon>Citrus</taxon>
    </lineage>
</organism>
<accession>A0ACB8JLG9</accession>
<gene>
    <name evidence="1" type="ORF">KPL71_022092</name>
</gene>